<evidence type="ECO:0000313" key="2">
    <source>
        <dbReference type="EMBL" id="SCY01629.1"/>
    </source>
</evidence>
<organism evidence="2 3">
    <name type="scientific">Thiohalorhabdus denitrificans</name>
    <dbReference type="NCBI Taxonomy" id="381306"/>
    <lineage>
        <taxon>Bacteria</taxon>
        <taxon>Pseudomonadati</taxon>
        <taxon>Pseudomonadota</taxon>
        <taxon>Gammaproteobacteria</taxon>
        <taxon>Thiohalorhabdales</taxon>
        <taxon>Thiohalorhabdaceae</taxon>
        <taxon>Thiohalorhabdus</taxon>
    </lineage>
</organism>
<dbReference type="AlphaFoldDB" id="A0A0P9GHI4"/>
<dbReference type="STRING" id="381306.AN478_09905"/>
<feature type="transmembrane region" description="Helical" evidence="1">
    <location>
        <begin position="94"/>
        <end position="117"/>
    </location>
</feature>
<keyword evidence="1" id="KW-0812">Transmembrane</keyword>
<keyword evidence="1" id="KW-0472">Membrane</keyword>
<proteinExistence type="predicted"/>
<gene>
    <name evidence="2" type="ORF">SAMN05661077_1056</name>
</gene>
<keyword evidence="1" id="KW-1133">Transmembrane helix</keyword>
<dbReference type="EMBL" id="FMUN01000002">
    <property type="protein sequence ID" value="SCY01629.1"/>
    <property type="molecule type" value="Genomic_DNA"/>
</dbReference>
<evidence type="ECO:0000313" key="3">
    <source>
        <dbReference type="Proteomes" id="UP000183104"/>
    </source>
</evidence>
<dbReference type="RefSeq" id="WP_054966456.1">
    <property type="nucleotide sequence ID" value="NZ_FMUN01000002.1"/>
</dbReference>
<keyword evidence="3" id="KW-1185">Reference proteome</keyword>
<sequence length="150" mass="16177">MSQEKQSNEQRPEIPFAGVVYGDTIYWGTILSAVVAVIGQVISFLTPDSKISPAILLSRIWEGEKVAGVWQGTGIDRPSGDHWYLSYLTTGEGLAMFGMALGVFVVIPAILASAWVMFTREKWPFFGVLAVIAALITVGSFLGVIPMPVG</sequence>
<evidence type="ECO:0000256" key="1">
    <source>
        <dbReference type="SAM" id="Phobius"/>
    </source>
</evidence>
<feature type="transmembrane region" description="Helical" evidence="1">
    <location>
        <begin position="123"/>
        <end position="145"/>
    </location>
</feature>
<accession>A0A0P9GHI4</accession>
<protein>
    <submittedName>
        <fullName evidence="2">Uncharacterized protein</fullName>
    </submittedName>
</protein>
<dbReference type="Proteomes" id="UP000183104">
    <property type="component" value="Unassembled WGS sequence"/>
</dbReference>
<feature type="transmembrane region" description="Helical" evidence="1">
    <location>
        <begin position="25"/>
        <end position="45"/>
    </location>
</feature>
<dbReference type="OrthoDB" id="9255687at2"/>
<reference evidence="3" key="1">
    <citation type="submission" date="2016-10" db="EMBL/GenBank/DDBJ databases">
        <authorList>
            <person name="Varghese N."/>
        </authorList>
    </citation>
    <scope>NUCLEOTIDE SEQUENCE [LARGE SCALE GENOMIC DNA]</scope>
    <source>
        <strain evidence="3">HL 19</strain>
    </source>
</reference>
<name>A0A0P9GHI4_9GAMM</name>